<feature type="compositionally biased region" description="Low complexity" evidence="5">
    <location>
        <begin position="210"/>
        <end position="224"/>
    </location>
</feature>
<dbReference type="GO" id="GO:0008270">
    <property type="term" value="F:zinc ion binding"/>
    <property type="evidence" value="ECO:0007669"/>
    <property type="project" value="InterPro"/>
</dbReference>
<dbReference type="PANTHER" id="PTHR31069:SF21">
    <property type="entry name" value="CHROMATIN STRUCTURE-REMODELING COMPLEX PROTEIN RSC3-RELATED"/>
    <property type="match status" value="1"/>
</dbReference>
<dbReference type="SMART" id="SM00066">
    <property type="entry name" value="GAL4"/>
    <property type="match status" value="1"/>
</dbReference>
<dbReference type="Pfam" id="PF00172">
    <property type="entry name" value="Zn_clus"/>
    <property type="match status" value="1"/>
</dbReference>
<dbReference type="Proteomes" id="UP000829685">
    <property type="component" value="Unassembled WGS sequence"/>
</dbReference>
<accession>A0A9Q0AJH7</accession>
<keyword evidence="1" id="KW-0805">Transcription regulation</keyword>
<dbReference type="InterPro" id="IPR036864">
    <property type="entry name" value="Zn2-C6_fun-type_DNA-bd_sf"/>
</dbReference>
<evidence type="ECO:0000313" key="7">
    <source>
        <dbReference type="EMBL" id="KAI1853816.1"/>
    </source>
</evidence>
<dbReference type="PANTHER" id="PTHR31069">
    <property type="entry name" value="OLEATE-ACTIVATED TRANSCRIPTION FACTOR 1-RELATED"/>
    <property type="match status" value="1"/>
</dbReference>
<feature type="region of interest" description="Disordered" evidence="5">
    <location>
        <begin position="153"/>
        <end position="226"/>
    </location>
</feature>
<evidence type="ECO:0000256" key="3">
    <source>
        <dbReference type="ARBA" id="ARBA00023163"/>
    </source>
</evidence>
<dbReference type="CDD" id="cd00067">
    <property type="entry name" value="GAL4"/>
    <property type="match status" value="1"/>
</dbReference>
<evidence type="ECO:0000313" key="8">
    <source>
        <dbReference type="Proteomes" id="UP000829685"/>
    </source>
</evidence>
<evidence type="ECO:0000256" key="5">
    <source>
        <dbReference type="SAM" id="MobiDB-lite"/>
    </source>
</evidence>
<dbReference type="PROSITE" id="PS50048">
    <property type="entry name" value="ZN2_CY6_FUNGAL_2"/>
    <property type="match status" value="1"/>
</dbReference>
<gene>
    <name evidence="7" type="ORF">JX265_012647</name>
</gene>
<protein>
    <recommendedName>
        <fullName evidence="6">Zn(2)-C6 fungal-type domain-containing protein</fullName>
    </recommendedName>
</protein>
<evidence type="ECO:0000259" key="6">
    <source>
        <dbReference type="PROSITE" id="PS50048"/>
    </source>
</evidence>
<dbReference type="SUPFAM" id="SSF57701">
    <property type="entry name" value="Zn2/Cys6 DNA-binding domain"/>
    <property type="match status" value="1"/>
</dbReference>
<dbReference type="GO" id="GO:0000981">
    <property type="term" value="F:DNA-binding transcription factor activity, RNA polymerase II-specific"/>
    <property type="evidence" value="ECO:0007669"/>
    <property type="project" value="InterPro"/>
</dbReference>
<dbReference type="GO" id="GO:0005634">
    <property type="term" value="C:nucleus"/>
    <property type="evidence" value="ECO:0007669"/>
    <property type="project" value="TreeGrafter"/>
</dbReference>
<keyword evidence="8" id="KW-1185">Reference proteome</keyword>
<keyword evidence="2" id="KW-0238">DNA-binding</keyword>
<dbReference type="GO" id="GO:0000978">
    <property type="term" value="F:RNA polymerase II cis-regulatory region sequence-specific DNA binding"/>
    <property type="evidence" value="ECO:0007669"/>
    <property type="project" value="TreeGrafter"/>
</dbReference>
<keyword evidence="3" id="KW-0804">Transcription</keyword>
<dbReference type="EMBL" id="JAFIMR010000056">
    <property type="protein sequence ID" value="KAI1853816.1"/>
    <property type="molecule type" value="Genomic_DNA"/>
</dbReference>
<dbReference type="Gene3D" id="4.10.240.10">
    <property type="entry name" value="Zn(2)-C6 fungal-type DNA-binding domain"/>
    <property type="match status" value="1"/>
</dbReference>
<reference evidence="7" key="1">
    <citation type="submission" date="2021-03" db="EMBL/GenBank/DDBJ databases">
        <title>Revisited historic fungal species revealed as producer of novel bioactive compounds through whole genome sequencing and comparative genomics.</title>
        <authorList>
            <person name="Vignolle G.A."/>
            <person name="Hochenegger N."/>
            <person name="Mach R.L."/>
            <person name="Mach-Aigner A.R."/>
            <person name="Javad Rahimi M."/>
            <person name="Salim K.A."/>
            <person name="Chan C.M."/>
            <person name="Lim L.B.L."/>
            <person name="Cai F."/>
            <person name="Druzhinina I.S."/>
            <person name="U'Ren J.M."/>
            <person name="Derntl C."/>
        </authorList>
    </citation>
    <scope>NUCLEOTIDE SEQUENCE</scope>
    <source>
        <strain evidence="7">TUCIM 5799</strain>
    </source>
</reference>
<comment type="caution">
    <text evidence="7">The sequence shown here is derived from an EMBL/GenBank/DDBJ whole genome shotgun (WGS) entry which is preliminary data.</text>
</comment>
<feature type="compositionally biased region" description="Low complexity" evidence="5">
    <location>
        <begin position="165"/>
        <end position="189"/>
    </location>
</feature>
<dbReference type="InterPro" id="IPR001138">
    <property type="entry name" value="Zn2Cys6_DnaBD"/>
</dbReference>
<evidence type="ECO:0000256" key="2">
    <source>
        <dbReference type="ARBA" id="ARBA00023125"/>
    </source>
</evidence>
<dbReference type="InterPro" id="IPR050675">
    <property type="entry name" value="OAF3"/>
</dbReference>
<sequence>MHYYVQTSIAPVRRNSIRQHGSAIDRGEVAIFDPRPLIQWSRNRDDRDHARGGTASIAGGDVFGGFRIPSEQNPSDPWLAWDTGNARHPPCKHRLASGDEATVSIKIMEHPRSALRRTACDICRQQRLKCLRDAHRPSCQRCSRLGKTCVMAEARRAGRPRKPTKTSSSSTTEAHASPCASAIASSPVSQTPPHRGPDALPTASFPTKLPTPDISKSIPSPSDTEQFSEFSDFYFSNFSGNRSLPAPPPPEKSVFTNLDSHECFKELSQINIELHALWSVVQAKGPAMTFKDFICDGPSYSQGTGVSMAERTVMASQRFQVTISNVGYMLSKDLKPHLDHDFVNMDGGEGSFDANLNLFDTLPLLERESTTAADAFEIVNDTDRPHTLGTPLVLIIISCYVQLVNIFSELSYCIHAELRLLKSGPIPFIEHLKFIQLGGLGIMDGRLQGMLLCTLVTHLLDRVEGTLGILPDTQRQMTAPLQQTLLQLPHHRELLEKELDNSGYAGRGNPKKLRDTVENLKQILSSDPSW</sequence>
<name>A0A9Q0AJH7_9PEZI</name>
<proteinExistence type="predicted"/>
<feature type="domain" description="Zn(2)-C6 fungal-type" evidence="6">
    <location>
        <begin position="119"/>
        <end position="151"/>
    </location>
</feature>
<evidence type="ECO:0000256" key="1">
    <source>
        <dbReference type="ARBA" id="ARBA00023015"/>
    </source>
</evidence>
<dbReference type="PROSITE" id="PS00463">
    <property type="entry name" value="ZN2_CY6_FUNGAL_1"/>
    <property type="match status" value="1"/>
</dbReference>
<keyword evidence="4" id="KW-0539">Nucleus</keyword>
<organism evidence="7 8">
    <name type="scientific">Neoarthrinium moseri</name>
    <dbReference type="NCBI Taxonomy" id="1658444"/>
    <lineage>
        <taxon>Eukaryota</taxon>
        <taxon>Fungi</taxon>
        <taxon>Dikarya</taxon>
        <taxon>Ascomycota</taxon>
        <taxon>Pezizomycotina</taxon>
        <taxon>Sordariomycetes</taxon>
        <taxon>Xylariomycetidae</taxon>
        <taxon>Amphisphaeriales</taxon>
        <taxon>Apiosporaceae</taxon>
        <taxon>Neoarthrinium</taxon>
    </lineage>
</organism>
<evidence type="ECO:0000256" key="4">
    <source>
        <dbReference type="ARBA" id="ARBA00023242"/>
    </source>
</evidence>
<dbReference type="AlphaFoldDB" id="A0A9Q0AJH7"/>
<dbReference type="GO" id="GO:0045944">
    <property type="term" value="P:positive regulation of transcription by RNA polymerase II"/>
    <property type="evidence" value="ECO:0007669"/>
    <property type="project" value="TreeGrafter"/>
</dbReference>